<dbReference type="GO" id="GO:0000271">
    <property type="term" value="P:polysaccharide biosynthetic process"/>
    <property type="evidence" value="ECO:0007669"/>
    <property type="project" value="InterPro"/>
</dbReference>
<evidence type="ECO:0000313" key="2">
    <source>
        <dbReference type="EMBL" id="MBH0115052.1"/>
    </source>
</evidence>
<dbReference type="GO" id="GO:0015774">
    <property type="term" value="P:polysaccharide transport"/>
    <property type="evidence" value="ECO:0007669"/>
    <property type="project" value="InterPro"/>
</dbReference>
<name>A0A931HFV4_9SPHN</name>
<dbReference type="InterPro" id="IPR007833">
    <property type="entry name" value="Capsule_polysaccharide_synth"/>
</dbReference>
<dbReference type="RefSeq" id="WP_197167217.1">
    <property type="nucleotide sequence ID" value="NZ_JADZGI010000007.1"/>
</dbReference>
<gene>
    <name evidence="2" type="ORF">I5E68_19080</name>
</gene>
<evidence type="ECO:0000256" key="1">
    <source>
        <dbReference type="SAM" id="MobiDB-lite"/>
    </source>
</evidence>
<keyword evidence="3" id="KW-1185">Reference proteome</keyword>
<proteinExistence type="predicted"/>
<dbReference type="CDD" id="cd16441">
    <property type="entry name" value="beta_Kdo_transferase_KpsS"/>
    <property type="match status" value="1"/>
</dbReference>
<comment type="caution">
    <text evidence="2">The sequence shown here is derived from an EMBL/GenBank/DDBJ whole genome shotgun (WGS) entry which is preliminary data.</text>
</comment>
<dbReference type="EMBL" id="JADZGI010000007">
    <property type="protein sequence ID" value="MBH0115052.1"/>
    <property type="molecule type" value="Genomic_DNA"/>
</dbReference>
<organism evidence="2 3">
    <name type="scientific">Novosphingobium aureum</name>
    <dbReference type="NCBI Taxonomy" id="2792964"/>
    <lineage>
        <taxon>Bacteria</taxon>
        <taxon>Pseudomonadati</taxon>
        <taxon>Pseudomonadota</taxon>
        <taxon>Alphaproteobacteria</taxon>
        <taxon>Sphingomonadales</taxon>
        <taxon>Sphingomonadaceae</taxon>
        <taxon>Novosphingobium</taxon>
    </lineage>
</organism>
<dbReference type="Pfam" id="PF05159">
    <property type="entry name" value="Capsule_synth"/>
    <property type="match status" value="1"/>
</dbReference>
<evidence type="ECO:0000313" key="3">
    <source>
        <dbReference type="Proteomes" id="UP000617634"/>
    </source>
</evidence>
<dbReference type="Proteomes" id="UP000617634">
    <property type="component" value="Unassembled WGS sequence"/>
</dbReference>
<sequence length="448" mass="50003">MSLSPLAAPRLAREPAPASESARTRSFLFLQGPPGPFFRLLGTALRERGAEVMRINLSGGDKRDWPEASHDYRGRMANWPLFFDRFVTTHAVTDLVLFGDCRPVHARALRLARLRGVHVHVFEEGYIRPDWMTLEREGVNGFSRFERDADKLLELARALPPLPDLPPVTAAFARRAHDSYWHYHAVVTGRLALRFPFYSSHRKGSILLEGLGWAWRLARERARLRPKAGDRPDLTGGRPYFLFPLQLSGDYQIRAHSPFSTMVMALEYVLASFARHAPPEAMLVVKEHPLDAGWRNWRRTLTRRAARHGLTGRVIHVAQAQIDTLCGNSRGVVCVNSTCGTLALAAGVPVIVLGEAVYDVPGITHQGPLDGFWTDPARPDMVLWHAFRRVLVERCLVRGGIGSESATRELVDSSLARLLPATPARRSRKEAATGTQTHRNGEPASLRA</sequence>
<protein>
    <submittedName>
        <fullName evidence="2">Capsular biosynthesis protein</fullName>
    </submittedName>
</protein>
<reference evidence="2" key="1">
    <citation type="submission" date="2020-11" db="EMBL/GenBank/DDBJ databases">
        <title>Novosphingobium aureum sp. nov., a marine bacterium isolated from sediment of a salt flat.</title>
        <authorList>
            <person name="Yoo Y."/>
            <person name="Kim J.-J."/>
        </authorList>
    </citation>
    <scope>NUCLEOTIDE SEQUENCE</scope>
    <source>
        <strain evidence="2">YJ-S2-02</strain>
    </source>
</reference>
<accession>A0A931HFV4</accession>
<dbReference type="AlphaFoldDB" id="A0A931HFV4"/>
<feature type="region of interest" description="Disordered" evidence="1">
    <location>
        <begin position="422"/>
        <end position="448"/>
    </location>
</feature>